<dbReference type="Proteomes" id="UP000076532">
    <property type="component" value="Unassembled WGS sequence"/>
</dbReference>
<accession>A0A166SF34</accession>
<gene>
    <name evidence="2" type="ORF">FIBSPDRAFT_947003</name>
</gene>
<dbReference type="AlphaFoldDB" id="A0A166SF34"/>
<sequence length="167" mass="18335">MQRSSLPPTSSKHKRTISIIVLNPGVKEMLLNDTKDSEKVGMLIVAFPPGAATCPIVYGSSKFSLIHAIVGELMLDIYTLSLSSSWTSDGTLTTLMSRVPARGIVFLEDLDAAFTRSATRDSDSMGTPGADQNEPRDVTEPPEPRREPERHRRALGPAQRAGRRYRL</sequence>
<name>A0A166SF34_9AGAM</name>
<evidence type="ECO:0008006" key="4">
    <source>
        <dbReference type="Google" id="ProtNLM"/>
    </source>
</evidence>
<dbReference type="STRING" id="436010.A0A166SF34"/>
<keyword evidence="3" id="KW-1185">Reference proteome</keyword>
<evidence type="ECO:0000313" key="2">
    <source>
        <dbReference type="EMBL" id="KZP29372.1"/>
    </source>
</evidence>
<protein>
    <recommendedName>
        <fullName evidence="4">ATPase AAA-type core domain-containing protein</fullName>
    </recommendedName>
</protein>
<dbReference type="OrthoDB" id="10251412at2759"/>
<dbReference type="Gene3D" id="3.40.50.300">
    <property type="entry name" value="P-loop containing nucleotide triphosphate hydrolases"/>
    <property type="match status" value="1"/>
</dbReference>
<feature type="region of interest" description="Disordered" evidence="1">
    <location>
        <begin position="117"/>
        <end position="167"/>
    </location>
</feature>
<dbReference type="InterPro" id="IPR027417">
    <property type="entry name" value="P-loop_NTPase"/>
</dbReference>
<organism evidence="2 3">
    <name type="scientific">Athelia psychrophila</name>
    <dbReference type="NCBI Taxonomy" id="1759441"/>
    <lineage>
        <taxon>Eukaryota</taxon>
        <taxon>Fungi</taxon>
        <taxon>Dikarya</taxon>
        <taxon>Basidiomycota</taxon>
        <taxon>Agaricomycotina</taxon>
        <taxon>Agaricomycetes</taxon>
        <taxon>Agaricomycetidae</taxon>
        <taxon>Atheliales</taxon>
        <taxon>Atheliaceae</taxon>
        <taxon>Athelia</taxon>
    </lineage>
</organism>
<evidence type="ECO:0000313" key="3">
    <source>
        <dbReference type="Proteomes" id="UP000076532"/>
    </source>
</evidence>
<evidence type="ECO:0000256" key="1">
    <source>
        <dbReference type="SAM" id="MobiDB-lite"/>
    </source>
</evidence>
<feature type="compositionally biased region" description="Basic and acidic residues" evidence="1">
    <location>
        <begin position="133"/>
        <end position="150"/>
    </location>
</feature>
<reference evidence="2 3" key="1">
    <citation type="journal article" date="2016" name="Mol. Biol. Evol.">
        <title>Comparative Genomics of Early-Diverging Mushroom-Forming Fungi Provides Insights into the Origins of Lignocellulose Decay Capabilities.</title>
        <authorList>
            <person name="Nagy L.G."/>
            <person name="Riley R."/>
            <person name="Tritt A."/>
            <person name="Adam C."/>
            <person name="Daum C."/>
            <person name="Floudas D."/>
            <person name="Sun H."/>
            <person name="Yadav J.S."/>
            <person name="Pangilinan J."/>
            <person name="Larsson K.H."/>
            <person name="Matsuura K."/>
            <person name="Barry K."/>
            <person name="Labutti K."/>
            <person name="Kuo R."/>
            <person name="Ohm R.A."/>
            <person name="Bhattacharya S.S."/>
            <person name="Shirouzu T."/>
            <person name="Yoshinaga Y."/>
            <person name="Martin F.M."/>
            <person name="Grigoriev I.V."/>
            <person name="Hibbett D.S."/>
        </authorList>
    </citation>
    <scope>NUCLEOTIDE SEQUENCE [LARGE SCALE GENOMIC DNA]</scope>
    <source>
        <strain evidence="2 3">CBS 109695</strain>
    </source>
</reference>
<dbReference type="EMBL" id="KV417499">
    <property type="protein sequence ID" value="KZP29372.1"/>
    <property type="molecule type" value="Genomic_DNA"/>
</dbReference>
<proteinExistence type="predicted"/>